<dbReference type="PRINTS" id="PR00368">
    <property type="entry name" value="FADPNR"/>
</dbReference>
<evidence type="ECO:0000256" key="12">
    <source>
        <dbReference type="ARBA" id="ARBA00031158"/>
    </source>
</evidence>
<evidence type="ECO:0000256" key="15">
    <source>
        <dbReference type="ARBA" id="ARBA00048407"/>
    </source>
</evidence>
<dbReference type="SUPFAM" id="SSF51905">
    <property type="entry name" value="FAD/NAD(P)-binding domain"/>
    <property type="match status" value="2"/>
</dbReference>
<keyword evidence="9" id="KW-0560">Oxidoreductase</keyword>
<evidence type="ECO:0000256" key="9">
    <source>
        <dbReference type="ARBA" id="ARBA00023002"/>
    </source>
</evidence>
<comment type="pathway">
    <text evidence="2">Siderophore biosynthesis.</text>
</comment>
<name>A0A7W3XUQ2_9ACTN</name>
<comment type="cofactor">
    <cofactor evidence="1">
        <name>FAD</name>
        <dbReference type="ChEBI" id="CHEBI:57692"/>
    </cofactor>
</comment>
<dbReference type="GO" id="GO:0047091">
    <property type="term" value="F:L-lysine 6-monooxygenase (NADPH) activity"/>
    <property type="evidence" value="ECO:0007669"/>
    <property type="project" value="UniProtKB-EC"/>
</dbReference>
<protein>
    <recommendedName>
        <fullName evidence="5">L-lysine N6-monooxygenase MbtG</fullName>
        <ecNumber evidence="4">1.14.13.59</ecNumber>
    </recommendedName>
    <alternativeName>
        <fullName evidence="14">Lysine 6-N-hydroxylase</fullName>
    </alternativeName>
    <alternativeName>
        <fullName evidence="13">Lysine N6-hydroxylase</fullName>
    </alternativeName>
    <alternativeName>
        <fullName evidence="11">Lysine-N-oxygenase</fullName>
    </alternativeName>
    <alternativeName>
        <fullName evidence="12">Mycobactin synthase protein G</fullName>
    </alternativeName>
</protein>
<dbReference type="InterPro" id="IPR025700">
    <property type="entry name" value="Lys/Orn_oxygenase"/>
</dbReference>
<dbReference type="Proteomes" id="UP000530234">
    <property type="component" value="Unassembled WGS sequence"/>
</dbReference>
<evidence type="ECO:0000256" key="13">
    <source>
        <dbReference type="ARBA" id="ARBA00032493"/>
    </source>
</evidence>
<dbReference type="Pfam" id="PF13434">
    <property type="entry name" value="Lys_Orn_oxgnase"/>
    <property type="match status" value="1"/>
</dbReference>
<comment type="similarity">
    <text evidence="3">Belongs to the lysine N(6)-hydroxylase/L-ornithine N(5)-oxygenase family.</text>
</comment>
<dbReference type="RefSeq" id="WP_182659718.1">
    <property type="nucleotide sequence ID" value="NZ_VKHS01000002.1"/>
</dbReference>
<dbReference type="PANTHER" id="PTHR42802">
    <property type="entry name" value="MONOOXYGENASE"/>
    <property type="match status" value="1"/>
</dbReference>
<dbReference type="EMBL" id="VKHS01000002">
    <property type="protein sequence ID" value="MBB0228008.1"/>
    <property type="molecule type" value="Genomic_DNA"/>
</dbReference>
<evidence type="ECO:0000313" key="16">
    <source>
        <dbReference type="EMBL" id="MBB0228008.1"/>
    </source>
</evidence>
<keyword evidence="7" id="KW-0274">FAD</keyword>
<keyword evidence="8" id="KW-0521">NADP</keyword>
<evidence type="ECO:0000256" key="5">
    <source>
        <dbReference type="ARBA" id="ARBA00016406"/>
    </source>
</evidence>
<evidence type="ECO:0000256" key="8">
    <source>
        <dbReference type="ARBA" id="ARBA00022857"/>
    </source>
</evidence>
<reference evidence="17" key="1">
    <citation type="submission" date="2019-10" db="EMBL/GenBank/DDBJ databases">
        <title>Streptomyces sp. nov., a novel actinobacterium isolated from alkaline environment.</title>
        <authorList>
            <person name="Golinska P."/>
        </authorList>
    </citation>
    <scope>NUCLEOTIDE SEQUENCE [LARGE SCALE GENOMIC DNA]</scope>
    <source>
        <strain evidence="17">DSM 42108</strain>
    </source>
</reference>
<gene>
    <name evidence="16" type="ORF">FOE67_00400</name>
</gene>
<evidence type="ECO:0000256" key="10">
    <source>
        <dbReference type="ARBA" id="ARBA00023033"/>
    </source>
</evidence>
<dbReference type="EC" id="1.14.13.59" evidence="4"/>
<keyword evidence="17" id="KW-1185">Reference proteome</keyword>
<evidence type="ECO:0000256" key="3">
    <source>
        <dbReference type="ARBA" id="ARBA00007588"/>
    </source>
</evidence>
<accession>A0A7W3XUQ2</accession>
<keyword evidence="10 16" id="KW-0503">Monooxygenase</keyword>
<evidence type="ECO:0000256" key="6">
    <source>
        <dbReference type="ARBA" id="ARBA00022630"/>
    </source>
</evidence>
<evidence type="ECO:0000256" key="7">
    <source>
        <dbReference type="ARBA" id="ARBA00022827"/>
    </source>
</evidence>
<keyword evidence="6" id="KW-0285">Flavoprotein</keyword>
<dbReference type="AlphaFoldDB" id="A0A7W3XUQ2"/>
<comment type="caution">
    <text evidence="16">The sequence shown here is derived from an EMBL/GenBank/DDBJ whole genome shotgun (WGS) entry which is preliminary data.</text>
</comment>
<evidence type="ECO:0000313" key="17">
    <source>
        <dbReference type="Proteomes" id="UP000530234"/>
    </source>
</evidence>
<comment type="catalytic activity">
    <reaction evidence="15">
        <text>L-lysine + NADPH + O2 = N(6)-hydroxy-L-lysine + NADP(+) + H2O</text>
        <dbReference type="Rhea" id="RHEA:23228"/>
        <dbReference type="ChEBI" id="CHEBI:15377"/>
        <dbReference type="ChEBI" id="CHEBI:15379"/>
        <dbReference type="ChEBI" id="CHEBI:32551"/>
        <dbReference type="ChEBI" id="CHEBI:57783"/>
        <dbReference type="ChEBI" id="CHEBI:57820"/>
        <dbReference type="ChEBI" id="CHEBI:58349"/>
        <dbReference type="EC" id="1.14.13.59"/>
    </reaction>
</comment>
<evidence type="ECO:0000256" key="14">
    <source>
        <dbReference type="ARBA" id="ARBA00032738"/>
    </source>
</evidence>
<sequence length="426" mass="46769">MDADAVLDVAGVGFGPANLALAIALDEMDSADKAVTARFFEAQERFGWHRGMLIEGATMQVSFLKDLVTMRNPTSRFSFLSFLHTYGRVVDFANTKTFFPLRTEFHEYLAWAAGQFENRVSYQSEVVGINSATGPGDVEAVDVSVRVGGRDGTLRTHRARNVVIAVGGRPRMPEGLPESERIWHSSRLLDGAQAIAAKEPSSFVVLGSGQSAAEAVDYLHREFPDAQVHSVHSRYGYSVADDSAFANAIFNPEAVDHHFAASENVRQSLHAYHANTNYSVVDEDLIRRLFRTSYLESVTGRRRLHFHKISRLVEAAPSGDRLRVVIEFLPDGSTTTIEADALVCATGYLRADPGPLLGDLLPRCRRDGQGRLLLDRNRRVVTHESVKCGIYVLGSGENSHGLSETLLSLTAVRAGELAEVLTKELV</sequence>
<evidence type="ECO:0000256" key="2">
    <source>
        <dbReference type="ARBA" id="ARBA00004924"/>
    </source>
</evidence>
<evidence type="ECO:0000256" key="11">
    <source>
        <dbReference type="ARBA" id="ARBA00029939"/>
    </source>
</evidence>
<dbReference type="PANTHER" id="PTHR42802:SF1">
    <property type="entry name" value="L-ORNITHINE N(5)-MONOOXYGENASE"/>
    <property type="match status" value="1"/>
</dbReference>
<proteinExistence type="inferred from homology"/>
<evidence type="ECO:0000256" key="4">
    <source>
        <dbReference type="ARBA" id="ARBA00013076"/>
    </source>
</evidence>
<organism evidence="16 17">
    <name type="scientific">Streptomyces calidiresistens</name>
    <dbReference type="NCBI Taxonomy" id="1485586"/>
    <lineage>
        <taxon>Bacteria</taxon>
        <taxon>Bacillati</taxon>
        <taxon>Actinomycetota</taxon>
        <taxon>Actinomycetes</taxon>
        <taxon>Kitasatosporales</taxon>
        <taxon>Streptomycetaceae</taxon>
        <taxon>Streptomyces</taxon>
    </lineage>
</organism>
<evidence type="ECO:0000256" key="1">
    <source>
        <dbReference type="ARBA" id="ARBA00001974"/>
    </source>
</evidence>
<dbReference type="Gene3D" id="3.50.50.60">
    <property type="entry name" value="FAD/NAD(P)-binding domain"/>
    <property type="match status" value="1"/>
</dbReference>
<dbReference type="InterPro" id="IPR036188">
    <property type="entry name" value="FAD/NAD-bd_sf"/>
</dbReference>